<dbReference type="Pfam" id="PF04616">
    <property type="entry name" value="Glyco_hydro_43"/>
    <property type="match status" value="1"/>
</dbReference>
<dbReference type="PANTHER" id="PTHR43301:SF3">
    <property type="entry name" value="ARABINAN ENDO-1,5-ALPHA-L-ARABINOSIDASE A-RELATED"/>
    <property type="match status" value="1"/>
</dbReference>
<accession>A0ABW5KKV0</accession>
<keyword evidence="3 5" id="KW-0378">Hydrolase</keyword>
<protein>
    <submittedName>
        <fullName evidence="8">Family 43 glycosylhydrolase</fullName>
    </submittedName>
</protein>
<comment type="similarity">
    <text evidence="2 5">Belongs to the glycosyl hydrolase 43 family.</text>
</comment>
<evidence type="ECO:0000256" key="7">
    <source>
        <dbReference type="SAM" id="SignalP"/>
    </source>
</evidence>
<dbReference type="InterPro" id="IPR006710">
    <property type="entry name" value="Glyco_hydro_43"/>
</dbReference>
<dbReference type="InterPro" id="IPR050727">
    <property type="entry name" value="GH43_arabinanases"/>
</dbReference>
<dbReference type="CDD" id="cd18616">
    <property type="entry name" value="GH43_ABN-like"/>
    <property type="match status" value="1"/>
</dbReference>
<proteinExistence type="inferred from homology"/>
<feature type="chain" id="PRO_5045615852" evidence="7">
    <location>
        <begin position="32"/>
        <end position="368"/>
    </location>
</feature>
<evidence type="ECO:0000256" key="1">
    <source>
        <dbReference type="ARBA" id="ARBA00004834"/>
    </source>
</evidence>
<dbReference type="RefSeq" id="WP_380905879.1">
    <property type="nucleotide sequence ID" value="NZ_JBHUEG010000012.1"/>
</dbReference>
<evidence type="ECO:0000256" key="3">
    <source>
        <dbReference type="ARBA" id="ARBA00022801"/>
    </source>
</evidence>
<reference evidence="9" key="1">
    <citation type="journal article" date="2019" name="Int. J. Syst. Evol. Microbiol.">
        <title>The Global Catalogue of Microorganisms (GCM) 10K type strain sequencing project: providing services to taxonomists for standard genome sequencing and annotation.</title>
        <authorList>
            <consortium name="The Broad Institute Genomics Platform"/>
            <consortium name="The Broad Institute Genome Sequencing Center for Infectious Disease"/>
            <person name="Wu L."/>
            <person name="Ma J."/>
        </authorList>
    </citation>
    <scope>NUCLEOTIDE SEQUENCE [LARGE SCALE GENOMIC DNA]</scope>
    <source>
        <strain evidence="9">KCTC 42662</strain>
    </source>
</reference>
<dbReference type="Gene3D" id="2.115.10.20">
    <property type="entry name" value="Glycosyl hydrolase domain, family 43"/>
    <property type="match status" value="1"/>
</dbReference>
<keyword evidence="9" id="KW-1185">Reference proteome</keyword>
<organism evidence="8 9">
    <name type="scientific">Sphingobacterium suaedae</name>
    <dbReference type="NCBI Taxonomy" id="1686402"/>
    <lineage>
        <taxon>Bacteria</taxon>
        <taxon>Pseudomonadati</taxon>
        <taxon>Bacteroidota</taxon>
        <taxon>Sphingobacteriia</taxon>
        <taxon>Sphingobacteriales</taxon>
        <taxon>Sphingobacteriaceae</taxon>
        <taxon>Sphingobacterium</taxon>
    </lineage>
</organism>
<evidence type="ECO:0000256" key="5">
    <source>
        <dbReference type="RuleBase" id="RU361187"/>
    </source>
</evidence>
<gene>
    <name evidence="8" type="ORF">ACFSR5_18070</name>
</gene>
<evidence type="ECO:0000256" key="4">
    <source>
        <dbReference type="ARBA" id="ARBA00023295"/>
    </source>
</evidence>
<evidence type="ECO:0000256" key="6">
    <source>
        <dbReference type="SAM" id="MobiDB-lite"/>
    </source>
</evidence>
<dbReference type="InterPro" id="IPR023296">
    <property type="entry name" value="Glyco_hydro_beta-prop_sf"/>
</dbReference>
<sequence>MVFSLLNTVRIRTLFHSMVAWLCCMWFPACAPSVVPVDNASAKQVYQNPVFVPVLADPTVILDSASGFFYAYGTEDNWGDGKGSRLVPVLRSGDLIEWTYVGEAFPSKPSWKKAGGLWAPEVDMIDGKYYMYYSFSTWGDANPGIGLAIADKPEGPFRDQGAILTSKGIDVPNSIDPSFFQENGKKYLLWGSFDDGPRQGIHLVELDAKGLKVQDRQKKVKLAAGDWEAPMIHLHEGYYYFFGSKGSCCEGARSTYHVRVARSKHLLGPYLDRDGHPITERGRGTMLLHGSHQVAGPGHHAKLIRDDAGDDWLLYHGIYKDEDKVSSGASRRTLMLDKLTWNDGWPEIEGATPSTTKKQAPILKHKKS</sequence>
<comment type="caution">
    <text evidence="8">The sequence shown here is derived from an EMBL/GenBank/DDBJ whole genome shotgun (WGS) entry which is preliminary data.</text>
</comment>
<feature type="region of interest" description="Disordered" evidence="6">
    <location>
        <begin position="347"/>
        <end position="368"/>
    </location>
</feature>
<dbReference type="EMBL" id="JBHULR010000015">
    <property type="protein sequence ID" value="MFD2549562.1"/>
    <property type="molecule type" value="Genomic_DNA"/>
</dbReference>
<dbReference type="PANTHER" id="PTHR43301">
    <property type="entry name" value="ARABINAN ENDO-1,5-ALPHA-L-ARABINOSIDASE"/>
    <property type="match status" value="1"/>
</dbReference>
<evidence type="ECO:0000256" key="2">
    <source>
        <dbReference type="ARBA" id="ARBA00009865"/>
    </source>
</evidence>
<evidence type="ECO:0000313" key="8">
    <source>
        <dbReference type="EMBL" id="MFD2549562.1"/>
    </source>
</evidence>
<evidence type="ECO:0000313" key="9">
    <source>
        <dbReference type="Proteomes" id="UP001597545"/>
    </source>
</evidence>
<feature type="signal peptide" evidence="7">
    <location>
        <begin position="1"/>
        <end position="31"/>
    </location>
</feature>
<comment type="pathway">
    <text evidence="1">Glycan metabolism; L-arabinan degradation.</text>
</comment>
<dbReference type="SUPFAM" id="SSF75005">
    <property type="entry name" value="Arabinanase/levansucrase/invertase"/>
    <property type="match status" value="1"/>
</dbReference>
<keyword evidence="4 5" id="KW-0326">Glycosidase</keyword>
<keyword evidence="7" id="KW-0732">Signal</keyword>
<dbReference type="Proteomes" id="UP001597545">
    <property type="component" value="Unassembled WGS sequence"/>
</dbReference>
<name>A0ABW5KKV0_9SPHI</name>